<organism evidence="1 2">
    <name type="scientific">Erysiphe pulchra</name>
    <dbReference type="NCBI Taxonomy" id="225359"/>
    <lineage>
        <taxon>Eukaryota</taxon>
        <taxon>Fungi</taxon>
        <taxon>Dikarya</taxon>
        <taxon>Ascomycota</taxon>
        <taxon>Pezizomycotina</taxon>
        <taxon>Leotiomycetes</taxon>
        <taxon>Erysiphales</taxon>
        <taxon>Erysiphaceae</taxon>
        <taxon>Erysiphe</taxon>
    </lineage>
</organism>
<keyword evidence="2" id="KW-1185">Reference proteome</keyword>
<evidence type="ECO:0000313" key="2">
    <source>
        <dbReference type="Proteomes" id="UP000237438"/>
    </source>
</evidence>
<name>A0A2S4PY45_9PEZI</name>
<dbReference type="STRING" id="225359.A0A2S4PY45"/>
<dbReference type="AlphaFoldDB" id="A0A2S4PY45"/>
<sequence length="376" mass="42532">MPPKIIIFTGAPDALTLNWDESNLLTLLQPSIAKFCGEEIENTPEVVTTSQPSWSLLSYQTHHLTCFTPELYGKSHMPQCDLNEVTQNTTPISTSKTEVFLRKPSQNSVTPEIRISQPLEQGLSQFYEESYIKHKDEMLPLSIHKFKPDSTMGSSLNDNNDSSLDSSFEPSLSLVDNMPISGCLTDIKDIPTANYLDSIYPQTVTCNIIVGIITITEARAIKTRRGQTVELIEILVGDETKSGFTINFWLNSSSSRGKSPDINNLLYKLRTQDIVLIQNMALNSFQGRVYGQSLRRELTKIHLLDRYRNFGFKTGRYNGHVNSSSKSEIQTLQIAKINRVLEWVVRFVRVEPIVTRRHEGIHELLTEELPPDTQEA</sequence>
<gene>
    <name evidence="1" type="ORF">EPUL_000437</name>
</gene>
<dbReference type="OrthoDB" id="5378679at2759"/>
<dbReference type="Proteomes" id="UP000237438">
    <property type="component" value="Unassembled WGS sequence"/>
</dbReference>
<comment type="caution">
    <text evidence="1">The sequence shown here is derived from an EMBL/GenBank/DDBJ whole genome shotgun (WGS) entry which is preliminary data.</text>
</comment>
<dbReference type="EMBL" id="PEDP01000221">
    <property type="protein sequence ID" value="POS86942.1"/>
    <property type="molecule type" value="Genomic_DNA"/>
</dbReference>
<dbReference type="Gene3D" id="2.40.50.140">
    <property type="entry name" value="Nucleic acid-binding proteins"/>
    <property type="match status" value="1"/>
</dbReference>
<evidence type="ECO:0008006" key="3">
    <source>
        <dbReference type="Google" id="ProtNLM"/>
    </source>
</evidence>
<dbReference type="InterPro" id="IPR012340">
    <property type="entry name" value="NA-bd_OB-fold"/>
</dbReference>
<reference evidence="1 2" key="1">
    <citation type="submission" date="2017-10" db="EMBL/GenBank/DDBJ databases">
        <title>Development of genomic resources for the powdery mildew, Erysiphe pulchra.</title>
        <authorList>
            <person name="Wadl P.A."/>
            <person name="Mack B.M."/>
            <person name="Moore G."/>
            <person name="Beltz S.B."/>
        </authorList>
    </citation>
    <scope>NUCLEOTIDE SEQUENCE [LARGE SCALE GENOMIC DNA]</scope>
    <source>
        <strain evidence="1">Cflorida</strain>
    </source>
</reference>
<protein>
    <recommendedName>
        <fullName evidence="3">OB domain-containing protein</fullName>
    </recommendedName>
</protein>
<accession>A0A2S4PY45</accession>
<proteinExistence type="predicted"/>
<evidence type="ECO:0000313" key="1">
    <source>
        <dbReference type="EMBL" id="POS86942.1"/>
    </source>
</evidence>
<dbReference type="SUPFAM" id="SSF50249">
    <property type="entry name" value="Nucleic acid-binding proteins"/>
    <property type="match status" value="1"/>
</dbReference>